<feature type="compositionally biased region" description="Polar residues" evidence="1">
    <location>
        <begin position="210"/>
        <end position="231"/>
    </location>
</feature>
<organism evidence="3 4">
    <name type="scientific">Afipia carboxidovorans (strain ATCC 49405 / DSM 1227 / KCTC 32145 / OM5)</name>
    <name type="common">Oligotropha carboxidovorans</name>
    <dbReference type="NCBI Taxonomy" id="504832"/>
    <lineage>
        <taxon>Bacteria</taxon>
        <taxon>Pseudomonadati</taxon>
        <taxon>Pseudomonadota</taxon>
        <taxon>Alphaproteobacteria</taxon>
        <taxon>Hyphomicrobiales</taxon>
        <taxon>Nitrobacteraceae</taxon>
        <taxon>Afipia</taxon>
    </lineage>
</organism>
<name>B6JJC9_AFIC5</name>
<dbReference type="KEGG" id="ocg:OCA5_c07110"/>
<dbReference type="STRING" id="504832.OCA5_c07110"/>
<dbReference type="RefSeq" id="WP_012564548.1">
    <property type="nucleotide sequence ID" value="NC_011386.1"/>
</dbReference>
<dbReference type="OrthoDB" id="9802674at2"/>
<sequence length="247" mass="26358">MSKRVSNLASTTALAALTLIGAAALGGCTHRSQEAEIVTGSLPVDYRARHPIVIQEAAKTTEIFVGHARGGLTTAQRTDIAGLAQAWLSEGTGAITIDTPTGTPNAQAASVTVRDIQNMLVAAGIPARGVKVQPYHPNDPRQFAPVRVRYARIIADAGPCGLWPEDLGPSVKNKSYFENRPYQNFGCAYQRNMAAMVANPADLVQPRAESPSNSARRSQAFTKYRNGQPTSIDYPEAEKAKLSTVGK</sequence>
<dbReference type="Proteomes" id="UP000007730">
    <property type="component" value="Chromosome"/>
</dbReference>
<feature type="signal peptide" evidence="2">
    <location>
        <begin position="1"/>
        <end position="15"/>
    </location>
</feature>
<dbReference type="KEGG" id="oca:OCAR_7420"/>
<proteinExistence type="predicted"/>
<dbReference type="EMBL" id="CP002826">
    <property type="protein sequence ID" value="AEI05434.1"/>
    <property type="molecule type" value="Genomic_DNA"/>
</dbReference>
<reference evidence="3 4" key="1">
    <citation type="journal article" date="2011" name="J. Bacteriol.">
        <title>Complete genome sequences of the chemolithoautotrophic Oligotropha carboxidovorans strains OM4 and OM5.</title>
        <authorList>
            <person name="Volland S."/>
            <person name="Rachinger M."/>
            <person name="Strittmatter A."/>
            <person name="Daniel R."/>
            <person name="Gottschalk G."/>
            <person name="Meyer O."/>
        </authorList>
    </citation>
    <scope>NUCLEOTIDE SEQUENCE [LARGE SCALE GENOMIC DNA]</scope>
    <source>
        <strain evidence="4">ATCC 49405 / DSM 1227 / KCTC 32145 / OM5</strain>
    </source>
</reference>
<evidence type="ECO:0000256" key="2">
    <source>
        <dbReference type="SAM" id="SignalP"/>
    </source>
</evidence>
<evidence type="ECO:0000313" key="4">
    <source>
        <dbReference type="Proteomes" id="UP000007730"/>
    </source>
</evidence>
<keyword evidence="4" id="KW-1185">Reference proteome</keyword>
<dbReference type="InterPro" id="IPR013361">
    <property type="entry name" value="Pilus_CpaD"/>
</dbReference>
<dbReference type="NCBIfam" id="TIGR02522">
    <property type="entry name" value="pilus_cpaD"/>
    <property type="match status" value="1"/>
</dbReference>
<feature type="region of interest" description="Disordered" evidence="1">
    <location>
        <begin position="205"/>
        <end position="247"/>
    </location>
</feature>
<dbReference type="eggNOG" id="COG5461">
    <property type="taxonomic scope" value="Bacteria"/>
</dbReference>
<evidence type="ECO:0000256" key="1">
    <source>
        <dbReference type="SAM" id="MobiDB-lite"/>
    </source>
</evidence>
<dbReference type="PATRIC" id="fig|504832.7.peg.744"/>
<dbReference type="Pfam" id="PF09476">
    <property type="entry name" value="Pilus_CpaD"/>
    <property type="match status" value="1"/>
</dbReference>
<accession>B6JJC9</accession>
<dbReference type="PROSITE" id="PS51257">
    <property type="entry name" value="PROKAR_LIPOPROTEIN"/>
    <property type="match status" value="1"/>
</dbReference>
<protein>
    <submittedName>
        <fullName evidence="3">Flp pilus assembly protein CpaD</fullName>
    </submittedName>
</protein>
<evidence type="ECO:0000313" key="3">
    <source>
        <dbReference type="EMBL" id="AEI05434.1"/>
    </source>
</evidence>
<gene>
    <name evidence="3" type="primary">cpaD</name>
    <name evidence="3" type="ordered locus">OCA5_c07110</name>
</gene>
<dbReference type="InterPro" id="IPR019027">
    <property type="entry name" value="Pilus_biogenesis_CpaD-related"/>
</dbReference>
<dbReference type="HOGENOM" id="CLU_098988_0_0_5"/>
<feature type="chain" id="PRO_5012067716" evidence="2">
    <location>
        <begin position="16"/>
        <end position="247"/>
    </location>
</feature>
<dbReference type="AlphaFoldDB" id="B6JJC9"/>
<keyword evidence="2" id="KW-0732">Signal</keyword>